<keyword evidence="3" id="KW-1185">Reference proteome</keyword>
<name>A0ABV4P2G5_9GAMM</name>
<organism evidence="2 3">
    <name type="scientific">Microbulbifer epialgicus</name>
    <dbReference type="NCBI Taxonomy" id="393907"/>
    <lineage>
        <taxon>Bacteria</taxon>
        <taxon>Pseudomonadati</taxon>
        <taxon>Pseudomonadota</taxon>
        <taxon>Gammaproteobacteria</taxon>
        <taxon>Cellvibrionales</taxon>
        <taxon>Microbulbiferaceae</taxon>
        <taxon>Microbulbifer</taxon>
    </lineage>
</organism>
<dbReference type="Proteomes" id="UP001569428">
    <property type="component" value="Unassembled WGS sequence"/>
</dbReference>
<evidence type="ECO:0000313" key="2">
    <source>
        <dbReference type="EMBL" id="MFA0812437.1"/>
    </source>
</evidence>
<dbReference type="EMBL" id="JBGMEK010000042">
    <property type="protein sequence ID" value="MFA0812437.1"/>
    <property type="molecule type" value="Genomic_DNA"/>
</dbReference>
<accession>A0ABV4P2G5</accession>
<evidence type="ECO:0000256" key="1">
    <source>
        <dbReference type="SAM" id="MobiDB-lite"/>
    </source>
</evidence>
<sequence length="97" mass="10164">SAATNTGNWSAATNTGDQSAAEVEGQHSVAIAVGAESKARASEGSAIVLCYRDDEGELIHIRAAIAGHGEIEPNKWYSLNESGEFVCEESTEELEPA</sequence>
<protein>
    <submittedName>
        <fullName evidence="2">Uncharacterized protein</fullName>
    </submittedName>
</protein>
<dbReference type="RefSeq" id="WP_371840109.1">
    <property type="nucleotide sequence ID" value="NZ_JBGMEK010000042.1"/>
</dbReference>
<feature type="compositionally biased region" description="Polar residues" evidence="1">
    <location>
        <begin position="1"/>
        <end position="18"/>
    </location>
</feature>
<evidence type="ECO:0000313" key="3">
    <source>
        <dbReference type="Proteomes" id="UP001569428"/>
    </source>
</evidence>
<feature type="region of interest" description="Disordered" evidence="1">
    <location>
        <begin position="1"/>
        <end position="24"/>
    </location>
</feature>
<comment type="caution">
    <text evidence="2">The sequence shown here is derived from an EMBL/GenBank/DDBJ whole genome shotgun (WGS) entry which is preliminary data.</text>
</comment>
<feature type="non-terminal residue" evidence="2">
    <location>
        <position position="1"/>
    </location>
</feature>
<gene>
    <name evidence="2" type="ORF">ACCI49_16110</name>
</gene>
<proteinExistence type="predicted"/>
<reference evidence="2 3" key="1">
    <citation type="submission" date="2024-08" db="EMBL/GenBank/DDBJ databases">
        <authorList>
            <person name="Ishaq N."/>
        </authorList>
    </citation>
    <scope>NUCLEOTIDE SEQUENCE [LARGE SCALE GENOMIC DNA]</scope>
    <source>
        <strain evidence="2 3">DSM 18651</strain>
    </source>
</reference>